<dbReference type="PANTHER" id="PTHR24304">
    <property type="entry name" value="CYTOCHROME P450 FAMILY 7"/>
    <property type="match status" value="1"/>
</dbReference>
<dbReference type="InterPro" id="IPR050529">
    <property type="entry name" value="CYP450_sterol_14alpha_dmase"/>
</dbReference>
<evidence type="ECO:0000256" key="1">
    <source>
        <dbReference type="ARBA" id="ARBA00010617"/>
    </source>
</evidence>
<gene>
    <name evidence="7" type="ORF">DL762_002328</name>
</gene>
<evidence type="ECO:0008006" key="9">
    <source>
        <dbReference type="Google" id="ProtNLM"/>
    </source>
</evidence>
<comment type="caution">
    <text evidence="7">The sequence shown here is derived from an EMBL/GenBank/DDBJ whole genome shotgun (WGS) entry which is preliminary data.</text>
</comment>
<evidence type="ECO:0000313" key="8">
    <source>
        <dbReference type="Proteomes" id="UP000294003"/>
    </source>
</evidence>
<keyword evidence="6" id="KW-0472">Membrane</keyword>
<sequence length="579" mass="65320">MTAPMIVNVRSWLAGYSQSPGLVLAVLIFLVPLINYAIISIRSQLRARNPGHGCHPPDIPYWIPFFGHILSVAADQSGFLRKITFVRYGIGIPVAVKIGPLTLYLLTTPEVVMGLTKTSEHLTPKPAIALAMKNIFGTHTAAGRVYMNDDPGIGPKPLPGSTISPIHRIWFHQSSAARKYLSGSSLKTISEWFMEYLTAEIARDKKTAKSSEWVELPDLYEFWKDVVFVAALNALYGPYLVELNSQFIKDFWSYNAAIPRLMMGFPRWLTPGAYAARDRVLYSIKKWHRFALERSDITNTAPEWDEEWGSAYLKVRYKFRSPIEHMDADAHAADDLALLVAANANAVMCSAWFILETLREPGLIPKLLAEIENARKLGSTSHLDIDVLCSQPLLQSMYAETLRLRIGLMINRTSQYHEVRIGPWKFPPNRPIAISSIAAATNPRLWGDRDGERSLNEFWAERFFLYPNDKRSGPWSAQRRAELGVDEKIEKGEINKPTFTMDGMSGGWIPYGAGEFMCPGRHLAKQEMVGSFAVFLDNYDVEVLLPDGWVPEPDMRYFGTGALPPKKTVPFRIRRRVKS</sequence>
<dbReference type="Proteomes" id="UP000294003">
    <property type="component" value="Unassembled WGS sequence"/>
</dbReference>
<keyword evidence="3" id="KW-0479">Metal-binding</keyword>
<protein>
    <recommendedName>
        <fullName evidence="9">Cytochrome P450</fullName>
    </recommendedName>
</protein>
<organism evidence="7 8">
    <name type="scientific">Monosporascus cannonballus</name>
    <dbReference type="NCBI Taxonomy" id="155416"/>
    <lineage>
        <taxon>Eukaryota</taxon>
        <taxon>Fungi</taxon>
        <taxon>Dikarya</taxon>
        <taxon>Ascomycota</taxon>
        <taxon>Pezizomycotina</taxon>
        <taxon>Sordariomycetes</taxon>
        <taxon>Xylariomycetidae</taxon>
        <taxon>Xylariales</taxon>
        <taxon>Xylariales incertae sedis</taxon>
        <taxon>Monosporascus</taxon>
    </lineage>
</organism>
<evidence type="ECO:0000256" key="4">
    <source>
        <dbReference type="ARBA" id="ARBA00023004"/>
    </source>
</evidence>
<reference evidence="7 8" key="1">
    <citation type="submission" date="2018-06" db="EMBL/GenBank/DDBJ databases">
        <title>Complete Genomes of Monosporascus.</title>
        <authorList>
            <person name="Robinson A.J."/>
            <person name="Natvig D.O."/>
        </authorList>
    </citation>
    <scope>NUCLEOTIDE SEQUENCE [LARGE SCALE GENOMIC DNA]</scope>
    <source>
        <strain evidence="7 8">CBS 609.92</strain>
    </source>
</reference>
<evidence type="ECO:0000256" key="5">
    <source>
        <dbReference type="ARBA" id="ARBA00023033"/>
    </source>
</evidence>
<keyword evidence="5" id="KW-0560">Oxidoreductase</keyword>
<evidence type="ECO:0000256" key="6">
    <source>
        <dbReference type="SAM" id="Phobius"/>
    </source>
</evidence>
<evidence type="ECO:0000256" key="3">
    <source>
        <dbReference type="ARBA" id="ARBA00022723"/>
    </source>
</evidence>
<dbReference type="SUPFAM" id="SSF48264">
    <property type="entry name" value="Cytochrome P450"/>
    <property type="match status" value="1"/>
</dbReference>
<keyword evidence="8" id="KW-1185">Reference proteome</keyword>
<keyword evidence="6" id="KW-0812">Transmembrane</keyword>
<comment type="similarity">
    <text evidence="1">Belongs to the cytochrome P450 family.</text>
</comment>
<evidence type="ECO:0000313" key="7">
    <source>
        <dbReference type="EMBL" id="RYO91161.1"/>
    </source>
</evidence>
<accession>A0ABY0HEB3</accession>
<dbReference type="InterPro" id="IPR002403">
    <property type="entry name" value="Cyt_P450_E_grp-IV"/>
</dbReference>
<proteinExistence type="inferred from homology"/>
<feature type="transmembrane region" description="Helical" evidence="6">
    <location>
        <begin position="20"/>
        <end position="39"/>
    </location>
</feature>
<keyword evidence="6" id="KW-1133">Transmembrane helix</keyword>
<feature type="transmembrane region" description="Helical" evidence="6">
    <location>
        <begin position="85"/>
        <end position="106"/>
    </location>
</feature>
<dbReference type="PRINTS" id="PR00465">
    <property type="entry name" value="EP450IV"/>
</dbReference>
<dbReference type="Gene3D" id="1.10.630.10">
    <property type="entry name" value="Cytochrome P450"/>
    <property type="match status" value="1"/>
</dbReference>
<dbReference type="InterPro" id="IPR036396">
    <property type="entry name" value="Cyt_P450_sf"/>
</dbReference>
<name>A0ABY0HEB3_9PEZI</name>
<keyword evidence="4" id="KW-0408">Iron</keyword>
<dbReference type="EMBL" id="QJNS01000044">
    <property type="protein sequence ID" value="RYO91161.1"/>
    <property type="molecule type" value="Genomic_DNA"/>
</dbReference>
<dbReference type="PANTHER" id="PTHR24304:SF2">
    <property type="entry name" value="24-HYDROXYCHOLESTEROL 7-ALPHA-HYDROXYLASE"/>
    <property type="match status" value="1"/>
</dbReference>
<evidence type="ECO:0000256" key="2">
    <source>
        <dbReference type="ARBA" id="ARBA00022617"/>
    </source>
</evidence>
<keyword evidence="2" id="KW-0349">Heme</keyword>
<keyword evidence="5" id="KW-0503">Monooxygenase</keyword>